<reference evidence="10 11" key="1">
    <citation type="journal article" date="2016" name="Nat. Commun.">
        <title>Thousands of microbial genomes shed light on interconnected biogeochemical processes in an aquifer system.</title>
        <authorList>
            <person name="Anantharaman K."/>
            <person name="Brown C.T."/>
            <person name="Hug L.A."/>
            <person name="Sharon I."/>
            <person name="Castelle C.J."/>
            <person name="Probst A.J."/>
            <person name="Thomas B.C."/>
            <person name="Singh A."/>
            <person name="Wilkins M.J."/>
            <person name="Karaoz U."/>
            <person name="Brodie E.L."/>
            <person name="Williams K.H."/>
            <person name="Hubbard S.S."/>
            <person name="Banfield J.F."/>
        </authorList>
    </citation>
    <scope>NUCLEOTIDE SEQUENCE [LARGE SCALE GENOMIC DNA]</scope>
</reference>
<dbReference type="PROSITE" id="PS50929">
    <property type="entry name" value="ABC_TM1F"/>
    <property type="match status" value="1"/>
</dbReference>
<keyword evidence="5 7" id="KW-1133">Transmembrane helix</keyword>
<feature type="transmembrane region" description="Helical" evidence="7">
    <location>
        <begin position="60"/>
        <end position="80"/>
    </location>
</feature>
<evidence type="ECO:0000256" key="2">
    <source>
        <dbReference type="ARBA" id="ARBA00022692"/>
    </source>
</evidence>
<dbReference type="InterPro" id="IPR036640">
    <property type="entry name" value="ABC1_TM_sf"/>
</dbReference>
<dbReference type="InterPro" id="IPR011527">
    <property type="entry name" value="ABC1_TM_dom"/>
</dbReference>
<dbReference type="PANTHER" id="PTHR43394:SF1">
    <property type="entry name" value="ATP-BINDING CASSETTE SUB-FAMILY B MEMBER 10, MITOCHONDRIAL"/>
    <property type="match status" value="1"/>
</dbReference>
<feature type="transmembrane region" description="Helical" evidence="7">
    <location>
        <begin position="16"/>
        <end position="40"/>
    </location>
</feature>
<dbReference type="Pfam" id="PF00005">
    <property type="entry name" value="ABC_tran"/>
    <property type="match status" value="1"/>
</dbReference>
<evidence type="ECO:0000256" key="1">
    <source>
        <dbReference type="ARBA" id="ARBA00004651"/>
    </source>
</evidence>
<evidence type="ECO:0000259" key="9">
    <source>
        <dbReference type="PROSITE" id="PS50929"/>
    </source>
</evidence>
<keyword evidence="4 10" id="KW-0067">ATP-binding</keyword>
<dbReference type="GO" id="GO:0005886">
    <property type="term" value="C:plasma membrane"/>
    <property type="evidence" value="ECO:0007669"/>
    <property type="project" value="UniProtKB-SubCell"/>
</dbReference>
<dbReference type="Pfam" id="PF00664">
    <property type="entry name" value="ABC_membrane"/>
    <property type="match status" value="1"/>
</dbReference>
<evidence type="ECO:0000256" key="5">
    <source>
        <dbReference type="ARBA" id="ARBA00022989"/>
    </source>
</evidence>
<dbReference type="AlphaFoldDB" id="A0A1F6H319"/>
<dbReference type="InterPro" id="IPR039421">
    <property type="entry name" value="Type_1_exporter"/>
</dbReference>
<dbReference type="Gene3D" id="3.40.50.300">
    <property type="entry name" value="P-loop containing nucleotide triphosphate hydrolases"/>
    <property type="match status" value="1"/>
</dbReference>
<gene>
    <name evidence="10" type="ORF">A2557_07315</name>
</gene>
<keyword evidence="3" id="KW-0547">Nucleotide-binding</keyword>
<feature type="transmembrane region" description="Helical" evidence="7">
    <location>
        <begin position="257"/>
        <end position="277"/>
    </location>
</feature>
<dbReference type="Proteomes" id="UP000177583">
    <property type="component" value="Unassembled WGS sequence"/>
</dbReference>
<dbReference type="SUPFAM" id="SSF90123">
    <property type="entry name" value="ABC transporter transmembrane region"/>
    <property type="match status" value="1"/>
</dbReference>
<evidence type="ECO:0000256" key="6">
    <source>
        <dbReference type="ARBA" id="ARBA00023136"/>
    </source>
</evidence>
<evidence type="ECO:0000256" key="7">
    <source>
        <dbReference type="SAM" id="Phobius"/>
    </source>
</evidence>
<evidence type="ECO:0000313" key="11">
    <source>
        <dbReference type="Proteomes" id="UP000177583"/>
    </source>
</evidence>
<proteinExistence type="predicted"/>
<evidence type="ECO:0000259" key="8">
    <source>
        <dbReference type="PROSITE" id="PS50893"/>
    </source>
</evidence>
<protein>
    <submittedName>
        <fullName evidence="10">ABC transporter ATP-binding protein</fullName>
    </submittedName>
</protein>
<keyword evidence="6 7" id="KW-0472">Membrane</keyword>
<evidence type="ECO:0000313" key="10">
    <source>
        <dbReference type="EMBL" id="OGH04787.1"/>
    </source>
</evidence>
<feature type="domain" description="ABC transmembrane type-1" evidence="9">
    <location>
        <begin position="19"/>
        <end position="306"/>
    </location>
</feature>
<name>A0A1F6H319_9PROT</name>
<dbReference type="InterPro" id="IPR003439">
    <property type="entry name" value="ABC_transporter-like_ATP-bd"/>
</dbReference>
<feature type="domain" description="ABC transporter" evidence="8">
    <location>
        <begin position="343"/>
        <end position="578"/>
    </location>
</feature>
<dbReference type="GO" id="GO:0015421">
    <property type="term" value="F:ABC-type oligopeptide transporter activity"/>
    <property type="evidence" value="ECO:0007669"/>
    <property type="project" value="TreeGrafter"/>
</dbReference>
<dbReference type="CDD" id="cd18541">
    <property type="entry name" value="ABC_6TM_TmrB_like"/>
    <property type="match status" value="1"/>
</dbReference>
<dbReference type="PROSITE" id="PS00211">
    <property type="entry name" value="ABC_TRANSPORTER_1"/>
    <property type="match status" value="1"/>
</dbReference>
<dbReference type="InterPro" id="IPR027417">
    <property type="entry name" value="P-loop_NTPase"/>
</dbReference>
<sequence length="585" mass="65005">MASLVFLLAQVYRHKFTYLAGILAIFATNWMAVTIPGYLQRAVDLLSLGTGGLGEKKADLAHALGMILMLALAVILARTLSRVLFFNPARTIEFEVKQELFDKLTHLEKNYYDQTDTGSIISRLQNDITGLRLLCGFGVMQVFNILTSLSLTPYKMWSLSPSLTMYCVLPLILSFGLVKLGIGLIVQHSKNRQSFLQAISGFIVSALSGVDVVKGFGLEKWTTKRFQEQNLSLVDETLRISLVRSFMMPVLNNLEHILKVLVLLVGGLAVINGEFTIGQLTEFIAYAGLLTHPIMGLGWLSTLYQQGLVGIESLKTILRQETPKKHLPRLAEPEKDHLFRSGLTVKGLTYRYPGAEQPVIQDLHFELKPHQSLGVLGKIGAGKTTLVNCLNGYLQIEPGQVFLGDKDLTALNPKDLRQRVRTVTQDIFLFSQTVTQNILFGSHPTETPNLDDLIYKSALSEEVSRFPLKMETLVGERGIMLSGGQKQRISLARALAAPCDLLILDNVLSAVDYETERFLLEQILKRETAQSLMIVSHRVRALEGADLILVLDQGRIVQAGVHGDLVNQPGIYKEIWELQNQGDRG</sequence>
<dbReference type="EMBL" id="MFNF01000001">
    <property type="protein sequence ID" value="OGH04787.1"/>
    <property type="molecule type" value="Genomic_DNA"/>
</dbReference>
<dbReference type="SUPFAM" id="SSF52540">
    <property type="entry name" value="P-loop containing nucleoside triphosphate hydrolases"/>
    <property type="match status" value="1"/>
</dbReference>
<dbReference type="GO" id="GO:0016887">
    <property type="term" value="F:ATP hydrolysis activity"/>
    <property type="evidence" value="ECO:0007669"/>
    <property type="project" value="InterPro"/>
</dbReference>
<evidence type="ECO:0000256" key="4">
    <source>
        <dbReference type="ARBA" id="ARBA00022840"/>
    </source>
</evidence>
<dbReference type="PROSITE" id="PS50893">
    <property type="entry name" value="ABC_TRANSPORTER_2"/>
    <property type="match status" value="1"/>
</dbReference>
<evidence type="ECO:0000256" key="3">
    <source>
        <dbReference type="ARBA" id="ARBA00022741"/>
    </source>
</evidence>
<feature type="transmembrane region" description="Helical" evidence="7">
    <location>
        <begin position="131"/>
        <end position="151"/>
    </location>
</feature>
<dbReference type="SMART" id="SM00382">
    <property type="entry name" value="AAA"/>
    <property type="match status" value="1"/>
</dbReference>
<dbReference type="PANTHER" id="PTHR43394">
    <property type="entry name" value="ATP-DEPENDENT PERMEASE MDL1, MITOCHONDRIAL"/>
    <property type="match status" value="1"/>
</dbReference>
<feature type="transmembrane region" description="Helical" evidence="7">
    <location>
        <begin position="163"/>
        <end position="186"/>
    </location>
</feature>
<dbReference type="GO" id="GO:0005524">
    <property type="term" value="F:ATP binding"/>
    <property type="evidence" value="ECO:0007669"/>
    <property type="project" value="UniProtKB-KW"/>
</dbReference>
<keyword evidence="2 7" id="KW-0812">Transmembrane</keyword>
<comment type="subcellular location">
    <subcellularLocation>
        <location evidence="1">Cell membrane</location>
        <topology evidence="1">Multi-pass membrane protein</topology>
    </subcellularLocation>
</comment>
<organism evidence="10 11">
    <name type="scientific">Candidatus Lambdaproteobacteria bacterium RIFOXYD2_FULL_56_26</name>
    <dbReference type="NCBI Taxonomy" id="1817773"/>
    <lineage>
        <taxon>Bacteria</taxon>
        <taxon>Pseudomonadati</taxon>
        <taxon>Pseudomonadota</taxon>
        <taxon>Candidatus Lambdaproteobacteria</taxon>
    </lineage>
</organism>
<accession>A0A1F6H319</accession>
<dbReference type="InterPro" id="IPR017871">
    <property type="entry name" value="ABC_transporter-like_CS"/>
</dbReference>
<comment type="caution">
    <text evidence="10">The sequence shown here is derived from an EMBL/GenBank/DDBJ whole genome shotgun (WGS) entry which is preliminary data.</text>
</comment>
<dbReference type="Gene3D" id="1.20.1560.10">
    <property type="entry name" value="ABC transporter type 1, transmembrane domain"/>
    <property type="match status" value="1"/>
</dbReference>
<dbReference type="InterPro" id="IPR003593">
    <property type="entry name" value="AAA+_ATPase"/>
</dbReference>